<dbReference type="Proteomes" id="UP000269412">
    <property type="component" value="Unassembled WGS sequence"/>
</dbReference>
<dbReference type="CDD" id="cd18080">
    <property type="entry name" value="TrmD-like"/>
    <property type="match status" value="1"/>
</dbReference>
<dbReference type="InterPro" id="IPR029026">
    <property type="entry name" value="tRNA_m1G_MTases_N"/>
</dbReference>
<dbReference type="InterPro" id="IPR002649">
    <property type="entry name" value="tRNA_m1G_MeTrfase_TrmD"/>
</dbReference>
<evidence type="ECO:0000256" key="3">
    <source>
        <dbReference type="ARBA" id="ARBA00007630"/>
    </source>
</evidence>
<evidence type="ECO:0000313" key="19">
    <source>
        <dbReference type="EMBL" id="RKR13415.1"/>
    </source>
</evidence>
<sequence length="224" mass="25306">MRIDIITVLPELLKSPFEASILKRAIDKGLVEVHFHNLRDYTDKSYNQVDDYQFGGGAGMVLMVEPIDKCISNLKSQRNYDEVIYMTPDGETLNQKLANRLSLKENIILLCGHYKGVDQRVRDLFITKEISVGDYVLSGGELGAAILCDAVIRLIPGVLSNETSALTDTFQDNLLAPPIYTRPAEYKGHKVPEILLSGNFPKIEEWRENQAIKRTEELRPDLLE</sequence>
<keyword evidence="9 15" id="KW-0808">Transferase</keyword>
<dbReference type="NCBIfam" id="NF000648">
    <property type="entry name" value="PRK00026.1"/>
    <property type="match status" value="1"/>
</dbReference>
<evidence type="ECO:0000256" key="1">
    <source>
        <dbReference type="ARBA" id="ARBA00002634"/>
    </source>
</evidence>
<comment type="caution">
    <text evidence="19">The sequence shown here is derived from an EMBL/GenBank/DDBJ whole genome shotgun (WGS) entry which is preliminary data.</text>
</comment>
<dbReference type="Gene3D" id="3.40.1280.10">
    <property type="match status" value="1"/>
</dbReference>
<evidence type="ECO:0000256" key="11">
    <source>
        <dbReference type="ARBA" id="ARBA00022694"/>
    </source>
</evidence>
<evidence type="ECO:0000256" key="7">
    <source>
        <dbReference type="ARBA" id="ARBA00022490"/>
    </source>
</evidence>
<dbReference type="EMBL" id="RBIQ01000008">
    <property type="protein sequence ID" value="RKR13415.1"/>
    <property type="molecule type" value="Genomic_DNA"/>
</dbReference>
<name>A0A495E933_9FLAO</name>
<keyword evidence="20" id="KW-1185">Reference proteome</keyword>
<evidence type="ECO:0000256" key="16">
    <source>
        <dbReference type="PIRSR" id="PIRSR000386-1"/>
    </source>
</evidence>
<evidence type="ECO:0000256" key="8">
    <source>
        <dbReference type="ARBA" id="ARBA00022603"/>
    </source>
</evidence>
<evidence type="ECO:0000313" key="20">
    <source>
        <dbReference type="Proteomes" id="UP000269412"/>
    </source>
</evidence>
<evidence type="ECO:0000259" key="18">
    <source>
        <dbReference type="Pfam" id="PF01746"/>
    </source>
</evidence>
<dbReference type="InterPro" id="IPR029028">
    <property type="entry name" value="Alpha/beta_knot_MTases"/>
</dbReference>
<evidence type="ECO:0000256" key="2">
    <source>
        <dbReference type="ARBA" id="ARBA00004496"/>
    </source>
</evidence>
<comment type="similarity">
    <text evidence="3 15 17">Belongs to the RNA methyltransferase TrmD family.</text>
</comment>
<dbReference type="SUPFAM" id="SSF75217">
    <property type="entry name" value="alpha/beta knot"/>
    <property type="match status" value="1"/>
</dbReference>
<dbReference type="AlphaFoldDB" id="A0A495E933"/>
<evidence type="ECO:0000256" key="14">
    <source>
        <dbReference type="ARBA" id="ARBA00047783"/>
    </source>
</evidence>
<dbReference type="GO" id="GO:0052906">
    <property type="term" value="F:tRNA (guanine(37)-N1)-methyltransferase activity"/>
    <property type="evidence" value="ECO:0007669"/>
    <property type="project" value="UniProtKB-UniRule"/>
</dbReference>
<keyword evidence="7 15" id="KW-0963">Cytoplasm</keyword>
<proteinExistence type="inferred from homology"/>
<dbReference type="GO" id="GO:0005829">
    <property type="term" value="C:cytosol"/>
    <property type="evidence" value="ECO:0007669"/>
    <property type="project" value="TreeGrafter"/>
</dbReference>
<evidence type="ECO:0000256" key="6">
    <source>
        <dbReference type="ARBA" id="ARBA00014679"/>
    </source>
</evidence>
<keyword evidence="8 15" id="KW-0489">Methyltransferase</keyword>
<dbReference type="PANTHER" id="PTHR46417:SF1">
    <property type="entry name" value="TRNA (GUANINE-N(1)-)-METHYLTRANSFERASE"/>
    <property type="match status" value="1"/>
</dbReference>
<gene>
    <name evidence="15" type="primary">trmD</name>
    <name evidence="19" type="ORF">CLV91_2134</name>
</gene>
<keyword evidence="11 15" id="KW-0819">tRNA processing</keyword>
<evidence type="ECO:0000256" key="9">
    <source>
        <dbReference type="ARBA" id="ARBA00022679"/>
    </source>
</evidence>
<comment type="function">
    <text evidence="1 15 17">Specifically methylates guanosine-37 in various tRNAs.</text>
</comment>
<organism evidence="19 20">
    <name type="scientific">Maribacter vaceletii</name>
    <dbReference type="NCBI Taxonomy" id="1206816"/>
    <lineage>
        <taxon>Bacteria</taxon>
        <taxon>Pseudomonadati</taxon>
        <taxon>Bacteroidota</taxon>
        <taxon>Flavobacteriia</taxon>
        <taxon>Flavobacteriales</taxon>
        <taxon>Flavobacteriaceae</taxon>
        <taxon>Maribacter</taxon>
    </lineage>
</organism>
<evidence type="ECO:0000256" key="12">
    <source>
        <dbReference type="ARBA" id="ARBA00029736"/>
    </source>
</evidence>
<dbReference type="OrthoDB" id="9807416at2"/>
<feature type="binding site" evidence="15 16">
    <location>
        <begin position="132"/>
        <end position="137"/>
    </location>
    <ligand>
        <name>S-adenosyl-L-methionine</name>
        <dbReference type="ChEBI" id="CHEBI:59789"/>
    </ligand>
</feature>
<feature type="domain" description="tRNA methyltransferase TRMD/TRM10-type" evidence="18">
    <location>
        <begin position="1"/>
        <end position="223"/>
    </location>
</feature>
<dbReference type="NCBIfam" id="TIGR00088">
    <property type="entry name" value="trmD"/>
    <property type="match status" value="1"/>
</dbReference>
<dbReference type="HAMAP" id="MF_00605">
    <property type="entry name" value="TrmD"/>
    <property type="match status" value="1"/>
</dbReference>
<dbReference type="PANTHER" id="PTHR46417">
    <property type="entry name" value="TRNA (GUANINE-N(1)-)-METHYLTRANSFERASE"/>
    <property type="match status" value="1"/>
</dbReference>
<dbReference type="GO" id="GO:0002939">
    <property type="term" value="P:tRNA N1-guanine methylation"/>
    <property type="evidence" value="ECO:0007669"/>
    <property type="project" value="TreeGrafter"/>
</dbReference>
<comment type="subunit">
    <text evidence="4 15 17">Homodimer.</text>
</comment>
<evidence type="ECO:0000256" key="17">
    <source>
        <dbReference type="RuleBase" id="RU003464"/>
    </source>
</evidence>
<accession>A0A495E933</accession>
<reference evidence="19 20" key="1">
    <citation type="submission" date="2018-10" db="EMBL/GenBank/DDBJ databases">
        <title>Genomic Encyclopedia of Archaeal and Bacterial Type Strains, Phase II (KMG-II): from individual species to whole genera.</title>
        <authorList>
            <person name="Goeker M."/>
        </authorList>
    </citation>
    <scope>NUCLEOTIDE SEQUENCE [LARGE SCALE GENOMIC DNA]</scope>
    <source>
        <strain evidence="19 20">DSM 25230</strain>
    </source>
</reference>
<dbReference type="PIRSF" id="PIRSF000386">
    <property type="entry name" value="tRNA_mtase"/>
    <property type="match status" value="1"/>
</dbReference>
<dbReference type="Gene3D" id="1.10.1270.20">
    <property type="entry name" value="tRNA(m1g37)methyltransferase, domain 2"/>
    <property type="match status" value="1"/>
</dbReference>
<dbReference type="Pfam" id="PF01746">
    <property type="entry name" value="tRNA_m1G_MT"/>
    <property type="match status" value="1"/>
</dbReference>
<comment type="catalytic activity">
    <reaction evidence="14 15 17">
        <text>guanosine(37) in tRNA + S-adenosyl-L-methionine = N(1)-methylguanosine(37) in tRNA + S-adenosyl-L-homocysteine + H(+)</text>
        <dbReference type="Rhea" id="RHEA:36899"/>
        <dbReference type="Rhea" id="RHEA-COMP:10145"/>
        <dbReference type="Rhea" id="RHEA-COMP:10147"/>
        <dbReference type="ChEBI" id="CHEBI:15378"/>
        <dbReference type="ChEBI" id="CHEBI:57856"/>
        <dbReference type="ChEBI" id="CHEBI:59789"/>
        <dbReference type="ChEBI" id="CHEBI:73542"/>
        <dbReference type="ChEBI" id="CHEBI:74269"/>
        <dbReference type="EC" id="2.1.1.228"/>
    </reaction>
</comment>
<dbReference type="EC" id="2.1.1.228" evidence="5 15"/>
<dbReference type="FunFam" id="3.40.1280.10:FF:000001">
    <property type="entry name" value="tRNA (guanine-N(1)-)-methyltransferase"/>
    <property type="match status" value="1"/>
</dbReference>
<evidence type="ECO:0000256" key="13">
    <source>
        <dbReference type="ARBA" id="ARBA00033392"/>
    </source>
</evidence>
<evidence type="ECO:0000256" key="15">
    <source>
        <dbReference type="HAMAP-Rule" id="MF_00605"/>
    </source>
</evidence>
<keyword evidence="10 15" id="KW-0949">S-adenosyl-L-methionine</keyword>
<protein>
    <recommendedName>
        <fullName evidence="6 15">tRNA (guanine-N(1)-)-methyltransferase</fullName>
        <ecNumber evidence="5 15">2.1.1.228</ecNumber>
    </recommendedName>
    <alternativeName>
        <fullName evidence="12 15">M1G-methyltransferase</fullName>
    </alternativeName>
    <alternativeName>
        <fullName evidence="13 15">tRNA [GM37] methyltransferase</fullName>
    </alternativeName>
</protein>
<evidence type="ECO:0000256" key="5">
    <source>
        <dbReference type="ARBA" id="ARBA00012807"/>
    </source>
</evidence>
<dbReference type="InterPro" id="IPR023148">
    <property type="entry name" value="tRNA_m1G_MeTrfase_C_sf"/>
</dbReference>
<dbReference type="InterPro" id="IPR016009">
    <property type="entry name" value="tRNA_MeTrfase_TRMD/TRM10"/>
</dbReference>
<evidence type="ECO:0000256" key="4">
    <source>
        <dbReference type="ARBA" id="ARBA00011738"/>
    </source>
</evidence>
<comment type="subcellular location">
    <subcellularLocation>
        <location evidence="2 15 17">Cytoplasm</location>
    </subcellularLocation>
</comment>
<feature type="binding site" evidence="15 16">
    <location>
        <position position="112"/>
    </location>
    <ligand>
        <name>S-adenosyl-L-methionine</name>
        <dbReference type="ChEBI" id="CHEBI:59789"/>
    </ligand>
</feature>
<evidence type="ECO:0000256" key="10">
    <source>
        <dbReference type="ARBA" id="ARBA00022691"/>
    </source>
</evidence>
<dbReference type="RefSeq" id="WP_121067526.1">
    <property type="nucleotide sequence ID" value="NZ_RBIQ01000008.1"/>
</dbReference>